<keyword evidence="3" id="KW-1185">Reference proteome</keyword>
<dbReference type="RefSeq" id="WP_055420026.1">
    <property type="nucleotide sequence ID" value="NZ_CP019724.1"/>
</dbReference>
<dbReference type="KEGG" id="spac:B1H29_35900"/>
<dbReference type="InterPro" id="IPR013216">
    <property type="entry name" value="Methyltransf_11"/>
</dbReference>
<keyword evidence="2" id="KW-0808">Transferase</keyword>
<dbReference type="AlphaFoldDB" id="A0A1S6JIE2"/>
<keyword evidence="2" id="KW-0489">Methyltransferase</keyword>
<name>A0A1S6JIE2_9ACTN</name>
<dbReference type="CDD" id="cd02440">
    <property type="entry name" value="AdoMet_MTases"/>
    <property type="match status" value="1"/>
</dbReference>
<evidence type="ECO:0000259" key="1">
    <source>
        <dbReference type="Pfam" id="PF08241"/>
    </source>
</evidence>
<dbReference type="GO" id="GO:0032259">
    <property type="term" value="P:methylation"/>
    <property type="evidence" value="ECO:0007669"/>
    <property type="project" value="UniProtKB-KW"/>
</dbReference>
<feature type="domain" description="Methyltransferase type 11" evidence="1">
    <location>
        <begin position="54"/>
        <end position="151"/>
    </location>
</feature>
<dbReference type="PANTHER" id="PTHR43591:SF24">
    <property type="entry name" value="2-METHOXY-6-POLYPRENYL-1,4-BENZOQUINOL METHYLASE, MITOCHONDRIAL"/>
    <property type="match status" value="1"/>
</dbReference>
<dbReference type="EMBL" id="CP019724">
    <property type="protein sequence ID" value="AQS71528.1"/>
    <property type="molecule type" value="Genomic_DNA"/>
</dbReference>
<dbReference type="PANTHER" id="PTHR43591">
    <property type="entry name" value="METHYLTRANSFERASE"/>
    <property type="match status" value="1"/>
</dbReference>
<accession>A0A1S6JIE2</accession>
<dbReference type="InterPro" id="IPR029063">
    <property type="entry name" value="SAM-dependent_MTases_sf"/>
</dbReference>
<dbReference type="SUPFAM" id="SSF53335">
    <property type="entry name" value="S-adenosyl-L-methionine-dependent methyltransferases"/>
    <property type="match status" value="1"/>
</dbReference>
<reference evidence="2 3" key="1">
    <citation type="submission" date="2017-02" db="EMBL/GenBank/DDBJ databases">
        <title>Streptomyces pactum ACT12 Genome sequencing and assembly.</title>
        <authorList>
            <person name="Xue Q."/>
            <person name="Yan X."/>
            <person name="Jia L."/>
            <person name="Yan H."/>
        </authorList>
    </citation>
    <scope>NUCLEOTIDE SEQUENCE [LARGE SCALE GENOMIC DNA]</scope>
    <source>
        <strain evidence="2 3">ACT12</strain>
    </source>
</reference>
<dbReference type="OrthoDB" id="3206826at2"/>
<sequence length="285" mass="29875">MTAPTRHPAPTQAQIRAAWEALAPAFDRRITPRSLLFADEILSGVRVGPGTRLLDVAAGSGALALPAARRGAQVVAVDLAPTMVDRLVQRAHDGGLTETEIRALVMDGERLELDDDTFDVCVSLNGVSLFPGLHSGLTEMARVTRSGGTVLVAAFGLPQHVEFIGWTIGALKAAVPGFVPLPADPPPLPFRLADPDRFAAELRDAGLRAVAVRKATVDMSFASAAELLDTLRGSNPIGAAWLADLTESQAAEVRQILDGMLRERSGGGPGAVLHARLNIGTGVVP</sequence>
<evidence type="ECO:0000313" key="2">
    <source>
        <dbReference type="EMBL" id="AQS71528.1"/>
    </source>
</evidence>
<dbReference type="GO" id="GO:0008757">
    <property type="term" value="F:S-adenosylmethionine-dependent methyltransferase activity"/>
    <property type="evidence" value="ECO:0007669"/>
    <property type="project" value="InterPro"/>
</dbReference>
<protein>
    <submittedName>
        <fullName evidence="2">SAM-dependent methyltransferase</fullName>
    </submittedName>
</protein>
<gene>
    <name evidence="2" type="ORF">B1H29_35900</name>
</gene>
<dbReference type="Proteomes" id="UP000189443">
    <property type="component" value="Chromosome"/>
</dbReference>
<evidence type="ECO:0000313" key="3">
    <source>
        <dbReference type="Proteomes" id="UP000189443"/>
    </source>
</evidence>
<dbReference type="Gene3D" id="3.40.50.150">
    <property type="entry name" value="Vaccinia Virus protein VP39"/>
    <property type="match status" value="1"/>
</dbReference>
<proteinExistence type="predicted"/>
<dbReference type="Pfam" id="PF08241">
    <property type="entry name" value="Methyltransf_11"/>
    <property type="match status" value="1"/>
</dbReference>
<organism evidence="2 3">
    <name type="scientific">Streptomyces pactum</name>
    <dbReference type="NCBI Taxonomy" id="68249"/>
    <lineage>
        <taxon>Bacteria</taxon>
        <taxon>Bacillati</taxon>
        <taxon>Actinomycetota</taxon>
        <taxon>Actinomycetes</taxon>
        <taxon>Kitasatosporales</taxon>
        <taxon>Streptomycetaceae</taxon>
        <taxon>Streptomyces</taxon>
    </lineage>
</organism>